<dbReference type="InterPro" id="IPR017911">
    <property type="entry name" value="MacB-like_ATP-bd"/>
</dbReference>
<dbReference type="EMBL" id="JAFBCF010000001">
    <property type="protein sequence ID" value="MBM7798771.1"/>
    <property type="molecule type" value="Genomic_DNA"/>
</dbReference>
<evidence type="ECO:0000256" key="6">
    <source>
        <dbReference type="ARBA" id="ARBA00022840"/>
    </source>
</evidence>
<evidence type="ECO:0000256" key="5">
    <source>
        <dbReference type="ARBA" id="ARBA00022741"/>
    </source>
</evidence>
<dbReference type="InterPro" id="IPR015854">
    <property type="entry name" value="ABC_transpr_LolD-like"/>
</dbReference>
<protein>
    <recommendedName>
        <fullName evidence="9">Putative hemin import ATP-binding protein HrtA</fullName>
    </recommendedName>
</protein>
<feature type="domain" description="ABC transporter" evidence="12">
    <location>
        <begin position="6"/>
        <end position="251"/>
    </location>
</feature>
<keyword evidence="7" id="KW-0472">Membrane</keyword>
<evidence type="ECO:0000256" key="1">
    <source>
        <dbReference type="ARBA" id="ARBA00004202"/>
    </source>
</evidence>
<dbReference type="InterPro" id="IPR027417">
    <property type="entry name" value="P-loop_NTPase"/>
</dbReference>
<dbReference type="CDD" id="cd03255">
    <property type="entry name" value="ABC_MJ0796_LolCDE_FtsE"/>
    <property type="match status" value="1"/>
</dbReference>
<name>A0ABS2RIF2_9ACTN</name>
<keyword evidence="3" id="KW-0813">Transport</keyword>
<gene>
    <name evidence="13" type="ORF">JOE57_001692</name>
</gene>
<dbReference type="PROSITE" id="PS00211">
    <property type="entry name" value="ABC_TRANSPORTER_1"/>
    <property type="match status" value="1"/>
</dbReference>
<dbReference type="RefSeq" id="WP_204917277.1">
    <property type="nucleotide sequence ID" value="NZ_BAAAQP010000002.1"/>
</dbReference>
<evidence type="ECO:0000259" key="12">
    <source>
        <dbReference type="PROSITE" id="PS50893"/>
    </source>
</evidence>
<comment type="subcellular location">
    <subcellularLocation>
        <location evidence="1">Cell membrane</location>
        <topology evidence="1">Peripheral membrane protein</topology>
    </subcellularLocation>
</comment>
<evidence type="ECO:0000256" key="9">
    <source>
        <dbReference type="ARBA" id="ARBA00024432"/>
    </source>
</evidence>
<evidence type="ECO:0000256" key="8">
    <source>
        <dbReference type="ARBA" id="ARBA00024359"/>
    </source>
</evidence>
<evidence type="ECO:0000256" key="11">
    <source>
        <dbReference type="SAM" id="MobiDB-lite"/>
    </source>
</evidence>
<dbReference type="GO" id="GO:0005524">
    <property type="term" value="F:ATP binding"/>
    <property type="evidence" value="ECO:0007669"/>
    <property type="project" value="UniProtKB-KW"/>
</dbReference>
<evidence type="ECO:0000256" key="7">
    <source>
        <dbReference type="ARBA" id="ARBA00023136"/>
    </source>
</evidence>
<evidence type="ECO:0000256" key="3">
    <source>
        <dbReference type="ARBA" id="ARBA00022448"/>
    </source>
</evidence>
<dbReference type="SMART" id="SM00382">
    <property type="entry name" value="AAA"/>
    <property type="match status" value="1"/>
</dbReference>
<keyword evidence="6 13" id="KW-0067">ATP-binding</keyword>
<feature type="region of interest" description="Disordered" evidence="11">
    <location>
        <begin position="231"/>
        <end position="251"/>
    </location>
</feature>
<comment type="caution">
    <text evidence="13">The sequence shown here is derived from an EMBL/GenBank/DDBJ whole genome shotgun (WGS) entry which is preliminary data.</text>
</comment>
<dbReference type="Proteomes" id="UP000704762">
    <property type="component" value="Unassembled WGS sequence"/>
</dbReference>
<dbReference type="SUPFAM" id="SSF52540">
    <property type="entry name" value="P-loop containing nucleoside triphosphate hydrolases"/>
    <property type="match status" value="1"/>
</dbReference>
<evidence type="ECO:0000256" key="4">
    <source>
        <dbReference type="ARBA" id="ARBA00022475"/>
    </source>
</evidence>
<keyword evidence="4" id="KW-1003">Cell membrane</keyword>
<dbReference type="Gene3D" id="3.40.50.300">
    <property type="entry name" value="P-loop containing nucleotide triphosphate hydrolases"/>
    <property type="match status" value="1"/>
</dbReference>
<reference evidence="13 14" key="1">
    <citation type="submission" date="2021-01" db="EMBL/GenBank/DDBJ databases">
        <title>Sequencing the genomes of 1000 actinobacteria strains.</title>
        <authorList>
            <person name="Klenk H.-P."/>
        </authorList>
    </citation>
    <scope>NUCLEOTIDE SEQUENCE [LARGE SCALE GENOMIC DNA]</scope>
    <source>
        <strain evidence="13 14">DSM 18662</strain>
    </source>
</reference>
<evidence type="ECO:0000313" key="14">
    <source>
        <dbReference type="Proteomes" id="UP000704762"/>
    </source>
</evidence>
<accession>A0ABS2RIF2</accession>
<dbReference type="InterPro" id="IPR003439">
    <property type="entry name" value="ABC_transporter-like_ATP-bd"/>
</dbReference>
<organism evidence="13 14">
    <name type="scientific">Microlunatus panaciterrae</name>
    <dbReference type="NCBI Taxonomy" id="400768"/>
    <lineage>
        <taxon>Bacteria</taxon>
        <taxon>Bacillati</taxon>
        <taxon>Actinomycetota</taxon>
        <taxon>Actinomycetes</taxon>
        <taxon>Propionibacteriales</taxon>
        <taxon>Propionibacteriaceae</taxon>
        <taxon>Microlunatus</taxon>
    </lineage>
</organism>
<evidence type="ECO:0000256" key="10">
    <source>
        <dbReference type="ARBA" id="ARBA00024721"/>
    </source>
</evidence>
<keyword evidence="5" id="KW-0547">Nucleotide-binding</keyword>
<dbReference type="PROSITE" id="PS50893">
    <property type="entry name" value="ABC_TRANSPORTER_2"/>
    <property type="match status" value="1"/>
</dbReference>
<evidence type="ECO:0000256" key="2">
    <source>
        <dbReference type="ARBA" id="ARBA00011131"/>
    </source>
</evidence>
<comment type="subunit">
    <text evidence="2">The complex is composed of two ATP-binding proteins (HrtA), two transmembrane proteins (HrtB) and a solute-binding protein.</text>
</comment>
<dbReference type="Pfam" id="PF00005">
    <property type="entry name" value="ABC_tran"/>
    <property type="match status" value="1"/>
</dbReference>
<dbReference type="PANTHER" id="PTHR24220">
    <property type="entry name" value="IMPORT ATP-BINDING PROTEIN"/>
    <property type="match status" value="1"/>
</dbReference>
<dbReference type="PANTHER" id="PTHR24220:SF666">
    <property type="entry name" value="HEMIN IMPORT ATP-BINDING PROTEIN HRTA-RELATED"/>
    <property type="match status" value="1"/>
</dbReference>
<sequence length="251" mass="26877">MTAHALVMEQVRKTYQMGDSEVVALDSADLVLGSDEIIALVGPSGSGKTTLCSIAGGILSPTDGTIVVGGEDISRHSGRALTEFRRTSVGFVFQAVNLVPFLTARENLLVVDELGGGSRRGGSRRGGRRRARQRADTLLDELGLADRADNLPGQLSGGQKQRVAIGRALMNEPRLVLFDEPTSALDSKLGDQVVRLIRDEMKSRGTAAIIVTHDDRITHYADRTVHISDGSIMNPAESADRQPLPTGQALR</sequence>
<comment type="function">
    <text evidence="10">Part of the ABC transporter complex hrt involved in hemin import. Responsible for energy coupling to the transport system.</text>
</comment>
<dbReference type="InterPro" id="IPR017871">
    <property type="entry name" value="ABC_transporter-like_CS"/>
</dbReference>
<dbReference type="InterPro" id="IPR003593">
    <property type="entry name" value="AAA+_ATPase"/>
</dbReference>
<evidence type="ECO:0000313" key="13">
    <source>
        <dbReference type="EMBL" id="MBM7798771.1"/>
    </source>
</evidence>
<proteinExistence type="inferred from homology"/>
<comment type="similarity">
    <text evidence="8">Belongs to the ABC transporter superfamily. HrtA family.</text>
</comment>
<keyword evidence="14" id="KW-1185">Reference proteome</keyword>